<protein>
    <recommendedName>
        <fullName evidence="9">Pyroglutamyl-peptidase I</fullName>
        <ecNumber evidence="9">3.4.19.3</ecNumber>
    </recommendedName>
</protein>
<feature type="active site" evidence="10">
    <location>
        <position position="150"/>
    </location>
</feature>
<evidence type="ECO:0000256" key="3">
    <source>
        <dbReference type="ARBA" id="ARBA00004496"/>
    </source>
</evidence>
<dbReference type="EC" id="3.4.19.3" evidence="9"/>
<evidence type="ECO:0000256" key="10">
    <source>
        <dbReference type="PROSITE-ProRule" id="PRU10077"/>
    </source>
</evidence>
<sequence length="210" mass="21335">MSGEVSGARAVLVTGFAPFAGDAVNPSGDVLPLVEEMWPGPERLVTAVLPVAFGAAGDRVAELVAAHRPDVVVALGLAAGRPGVTPERVAVNLDDARIPDNDGAQPLDAPVVAGAPAAYFSTLPVKAAVAALLADGVPAALSHTAGSFVCNHVFYRLQHDLAGSDVRSGFVHVPGYDVVARPDLARGVVTLLRTVLDVRDDLGSVGGIVA</sequence>
<evidence type="ECO:0000313" key="12">
    <source>
        <dbReference type="Proteomes" id="UP001268542"/>
    </source>
</evidence>
<comment type="caution">
    <text evidence="11">The sequence shown here is derived from an EMBL/GenBank/DDBJ whole genome shotgun (WGS) entry which is preliminary data.</text>
</comment>
<keyword evidence="7 11" id="KW-0378">Hydrolase</keyword>
<comment type="subcellular location">
    <subcellularLocation>
        <location evidence="3">Cytoplasm</location>
    </subcellularLocation>
</comment>
<keyword evidence="12" id="KW-1185">Reference proteome</keyword>
<dbReference type="PANTHER" id="PTHR23402:SF1">
    <property type="entry name" value="PYROGLUTAMYL-PEPTIDASE I"/>
    <property type="match status" value="1"/>
</dbReference>
<dbReference type="GO" id="GO:0016920">
    <property type="term" value="F:pyroglutamyl-peptidase activity"/>
    <property type="evidence" value="ECO:0007669"/>
    <property type="project" value="UniProtKB-EC"/>
</dbReference>
<dbReference type="RefSeq" id="WP_315732595.1">
    <property type="nucleotide sequence ID" value="NZ_JAVYII010000003.1"/>
</dbReference>
<evidence type="ECO:0000313" key="11">
    <source>
        <dbReference type="EMBL" id="MDT9593164.1"/>
    </source>
</evidence>
<proteinExistence type="inferred from homology"/>
<name>A0ABU3PVD7_9ACTN</name>
<evidence type="ECO:0000256" key="5">
    <source>
        <dbReference type="ARBA" id="ARBA00022490"/>
    </source>
</evidence>
<dbReference type="PROSITE" id="PS01334">
    <property type="entry name" value="PYRASE_CYS"/>
    <property type="match status" value="1"/>
</dbReference>
<dbReference type="InterPro" id="IPR033693">
    <property type="entry name" value="PGPEP1_Glu_AS"/>
</dbReference>
<evidence type="ECO:0000256" key="7">
    <source>
        <dbReference type="ARBA" id="ARBA00022801"/>
    </source>
</evidence>
<evidence type="ECO:0000256" key="8">
    <source>
        <dbReference type="ARBA" id="ARBA00022807"/>
    </source>
</evidence>
<dbReference type="InterPro" id="IPR016125">
    <property type="entry name" value="Peptidase_C15-like"/>
</dbReference>
<dbReference type="InterPro" id="IPR033694">
    <property type="entry name" value="PGPEP1_Cys_AS"/>
</dbReference>
<comment type="function">
    <text evidence="2">Removes 5-oxoproline from various penultimate amino acid residues except L-proline.</text>
</comment>
<comment type="similarity">
    <text evidence="4">Belongs to the peptidase C15 family.</text>
</comment>
<dbReference type="PRINTS" id="PR00706">
    <property type="entry name" value="PYROGLUPTASE"/>
</dbReference>
<dbReference type="Pfam" id="PF01470">
    <property type="entry name" value="Peptidase_C15"/>
    <property type="match status" value="1"/>
</dbReference>
<comment type="catalytic activity">
    <reaction evidence="1 9">
        <text>Release of an N-terminal pyroglutamyl group from a polypeptide, the second amino acid generally not being Pro.</text>
        <dbReference type="EC" id="3.4.19.3"/>
    </reaction>
</comment>
<evidence type="ECO:0000256" key="6">
    <source>
        <dbReference type="ARBA" id="ARBA00022670"/>
    </source>
</evidence>
<dbReference type="Gene3D" id="3.40.630.20">
    <property type="entry name" value="Peptidase C15, pyroglutamyl peptidase I-like"/>
    <property type="match status" value="1"/>
</dbReference>
<dbReference type="Proteomes" id="UP001268542">
    <property type="component" value="Unassembled WGS sequence"/>
</dbReference>
<dbReference type="InterPro" id="IPR036440">
    <property type="entry name" value="Peptidase_C15-like_sf"/>
</dbReference>
<evidence type="ECO:0000256" key="9">
    <source>
        <dbReference type="PROSITE-ProRule" id="PRU10076"/>
    </source>
</evidence>
<dbReference type="InterPro" id="IPR000816">
    <property type="entry name" value="Peptidase_C15"/>
</dbReference>
<evidence type="ECO:0000256" key="4">
    <source>
        <dbReference type="ARBA" id="ARBA00006641"/>
    </source>
</evidence>
<dbReference type="EMBL" id="JAVYII010000003">
    <property type="protein sequence ID" value="MDT9593164.1"/>
    <property type="molecule type" value="Genomic_DNA"/>
</dbReference>
<organism evidence="11 12">
    <name type="scientific">Nocardioides imazamoxiresistens</name>
    <dbReference type="NCBI Taxonomy" id="3231893"/>
    <lineage>
        <taxon>Bacteria</taxon>
        <taxon>Bacillati</taxon>
        <taxon>Actinomycetota</taxon>
        <taxon>Actinomycetes</taxon>
        <taxon>Propionibacteriales</taxon>
        <taxon>Nocardioidaceae</taxon>
        <taxon>Nocardioides</taxon>
    </lineage>
</organism>
<reference evidence="11 12" key="1">
    <citation type="submission" date="2023-08" db="EMBL/GenBank/DDBJ databases">
        <title>Nocardioides seae sp. nov., a bacterium isolated from a soil.</title>
        <authorList>
            <person name="Wang X."/>
        </authorList>
    </citation>
    <scope>NUCLEOTIDE SEQUENCE [LARGE SCALE GENOMIC DNA]</scope>
    <source>
        <strain evidence="11 12">YZH12</strain>
    </source>
</reference>
<evidence type="ECO:0000256" key="1">
    <source>
        <dbReference type="ARBA" id="ARBA00001770"/>
    </source>
</evidence>
<feature type="active site" evidence="9">
    <location>
        <position position="87"/>
    </location>
</feature>
<accession>A0ABU3PVD7</accession>
<keyword evidence="8" id="KW-0788">Thiol protease</keyword>
<gene>
    <name evidence="11" type="ORF">RDV89_08800</name>
</gene>
<dbReference type="NCBIfam" id="NF009676">
    <property type="entry name" value="PRK13197.1"/>
    <property type="match status" value="1"/>
</dbReference>
<dbReference type="CDD" id="cd00501">
    <property type="entry name" value="Peptidase_C15"/>
    <property type="match status" value="1"/>
</dbReference>
<dbReference type="PROSITE" id="PS01333">
    <property type="entry name" value="PYRASE_GLU"/>
    <property type="match status" value="1"/>
</dbReference>
<keyword evidence="5" id="KW-0963">Cytoplasm</keyword>
<dbReference type="PANTHER" id="PTHR23402">
    <property type="entry name" value="PROTEASE FAMILY C15 PYROGLUTAMYL-PEPTIDASE I-RELATED"/>
    <property type="match status" value="1"/>
</dbReference>
<evidence type="ECO:0000256" key="2">
    <source>
        <dbReference type="ARBA" id="ARBA00002280"/>
    </source>
</evidence>
<dbReference type="SUPFAM" id="SSF53182">
    <property type="entry name" value="Pyrrolidone carboxyl peptidase (pyroglutamate aminopeptidase)"/>
    <property type="match status" value="1"/>
</dbReference>
<keyword evidence="6" id="KW-0645">Protease</keyword>